<feature type="region of interest" description="Disordered" evidence="1">
    <location>
        <begin position="41"/>
        <end position="138"/>
    </location>
</feature>
<evidence type="ECO:0000313" key="4">
    <source>
        <dbReference type="Proteomes" id="UP000184035"/>
    </source>
</evidence>
<proteinExistence type="predicted"/>
<evidence type="ECO:0000259" key="2">
    <source>
        <dbReference type="Pfam" id="PF14478"/>
    </source>
</evidence>
<dbReference type="InterPro" id="IPR027954">
    <property type="entry name" value="Transcobalamin-like_C"/>
</dbReference>
<gene>
    <name evidence="3" type="ORF">SAMN05443638_11070</name>
</gene>
<feature type="compositionally biased region" description="Basic and acidic residues" evidence="1">
    <location>
        <begin position="41"/>
        <end position="78"/>
    </location>
</feature>
<dbReference type="STRING" id="1533.SAMN05443638_11070"/>
<dbReference type="Pfam" id="PF14478">
    <property type="entry name" value="DUF4430"/>
    <property type="match status" value="1"/>
</dbReference>
<dbReference type="Proteomes" id="UP000184035">
    <property type="component" value="Unassembled WGS sequence"/>
</dbReference>
<dbReference type="EMBL" id="FQVM01000010">
    <property type="protein sequence ID" value="SHE76350.1"/>
    <property type="molecule type" value="Genomic_DNA"/>
</dbReference>
<evidence type="ECO:0000313" key="3">
    <source>
        <dbReference type="EMBL" id="SHE76350.1"/>
    </source>
</evidence>
<name>A0A1M4W5C1_9CLOT</name>
<keyword evidence="4" id="KW-1185">Reference proteome</keyword>
<sequence length="242" mass="27160">MKNKKIIICIIVVVAAVLSLISVNYAGNKIKLSTNESNIVEERNNDDTKKEEAKEETPKVEESKDSNKAEDNQSKEETNVQNKNNDNNKSEDNKINTNPSANIKNQTEENKNTENNKASISNEPKKENIIQKEEQKQPKKEVVYIEIINGTNGQSLGSGQVTLDQNRNLNDIMNSFLSNNGIKYINKNGYISMMYGLSEFDEGPTSGWCYYINGNKGTVGIKGYTPKPGDKIVWKYLKDGLN</sequence>
<accession>A0A1M4W5C1</accession>
<dbReference type="OrthoDB" id="2356646at2"/>
<dbReference type="Gene3D" id="2.170.130.30">
    <property type="match status" value="1"/>
</dbReference>
<dbReference type="AlphaFoldDB" id="A0A1M4W5C1"/>
<feature type="compositionally biased region" description="Basic and acidic residues" evidence="1">
    <location>
        <begin position="123"/>
        <end position="138"/>
    </location>
</feature>
<organism evidence="3 4">
    <name type="scientific">Clostridium fallax</name>
    <dbReference type="NCBI Taxonomy" id="1533"/>
    <lineage>
        <taxon>Bacteria</taxon>
        <taxon>Bacillati</taxon>
        <taxon>Bacillota</taxon>
        <taxon>Clostridia</taxon>
        <taxon>Eubacteriales</taxon>
        <taxon>Clostridiaceae</taxon>
        <taxon>Clostridium</taxon>
    </lineage>
</organism>
<dbReference type="RefSeq" id="WP_072895344.1">
    <property type="nucleotide sequence ID" value="NZ_FQVM01000010.1"/>
</dbReference>
<evidence type="ECO:0000256" key="1">
    <source>
        <dbReference type="SAM" id="MobiDB-lite"/>
    </source>
</evidence>
<protein>
    <recommendedName>
        <fullName evidence="2">Transcobalamin-like C-terminal domain-containing protein</fullName>
    </recommendedName>
</protein>
<feature type="domain" description="Transcobalamin-like C-terminal" evidence="2">
    <location>
        <begin position="168"/>
        <end position="237"/>
    </location>
</feature>
<reference evidence="3 4" key="1">
    <citation type="submission" date="2016-11" db="EMBL/GenBank/DDBJ databases">
        <authorList>
            <person name="Jaros S."/>
            <person name="Januszkiewicz K."/>
            <person name="Wedrychowicz H."/>
        </authorList>
    </citation>
    <scope>NUCLEOTIDE SEQUENCE [LARGE SCALE GENOMIC DNA]</scope>
    <source>
        <strain evidence="3 4">DSM 2631</strain>
    </source>
</reference>